<dbReference type="PANTHER" id="PTHR43798:SF33">
    <property type="entry name" value="HYDROLASE, PUTATIVE (AFU_ORTHOLOGUE AFUA_2G14860)-RELATED"/>
    <property type="match status" value="1"/>
</dbReference>
<evidence type="ECO:0000259" key="2">
    <source>
        <dbReference type="Pfam" id="PF12697"/>
    </source>
</evidence>
<dbReference type="AlphaFoldDB" id="A0AAJ4UVS7"/>
<organism evidence="3 4">
    <name type="scientific">Halosegnis longus</name>
    <dbReference type="NCBI Taxonomy" id="2216012"/>
    <lineage>
        <taxon>Archaea</taxon>
        <taxon>Methanobacteriati</taxon>
        <taxon>Methanobacteriota</taxon>
        <taxon>Stenosarchaea group</taxon>
        <taxon>Halobacteria</taxon>
        <taxon>Halobacteriales</taxon>
        <taxon>Natronomonadaceae</taxon>
        <taxon>Halosegnis</taxon>
    </lineage>
</organism>
<gene>
    <name evidence="3" type="ORF">Nmn1133_06290</name>
</gene>
<dbReference type="PANTHER" id="PTHR43798">
    <property type="entry name" value="MONOACYLGLYCEROL LIPASE"/>
    <property type="match status" value="1"/>
</dbReference>
<dbReference type="InterPro" id="IPR050266">
    <property type="entry name" value="AB_hydrolase_sf"/>
</dbReference>
<keyword evidence="3" id="KW-0378">Hydrolase</keyword>
<dbReference type="InterPro" id="IPR029058">
    <property type="entry name" value="AB_hydrolase_fold"/>
</dbReference>
<evidence type="ECO:0000256" key="1">
    <source>
        <dbReference type="SAM" id="MobiDB-lite"/>
    </source>
</evidence>
<dbReference type="GO" id="GO:0016787">
    <property type="term" value="F:hydrolase activity"/>
    <property type="evidence" value="ECO:0007669"/>
    <property type="project" value="UniProtKB-KW"/>
</dbReference>
<accession>A0AAJ4UVS7</accession>
<dbReference type="SUPFAM" id="SSF53474">
    <property type="entry name" value="alpha/beta-Hydrolases"/>
    <property type="match status" value="1"/>
</dbReference>
<name>A0AAJ4UVS7_9EURY</name>
<dbReference type="InterPro" id="IPR000073">
    <property type="entry name" value="AB_hydrolase_1"/>
</dbReference>
<dbReference type="Gene3D" id="3.40.50.1820">
    <property type="entry name" value="alpha/beta hydrolase"/>
    <property type="match status" value="1"/>
</dbReference>
<protein>
    <submittedName>
        <fullName evidence="3">Alpha/beta hydrolase</fullName>
    </submittedName>
</protein>
<feature type="region of interest" description="Disordered" evidence="1">
    <location>
        <begin position="1"/>
        <end position="31"/>
    </location>
</feature>
<dbReference type="Pfam" id="PF12697">
    <property type="entry name" value="Abhydrolase_6"/>
    <property type="match status" value="1"/>
</dbReference>
<evidence type="ECO:0000313" key="3">
    <source>
        <dbReference type="EMBL" id="RNJ26318.1"/>
    </source>
</evidence>
<dbReference type="Proteomes" id="UP000270581">
    <property type="component" value="Unassembled WGS sequence"/>
</dbReference>
<dbReference type="RefSeq" id="WP_123124034.1">
    <property type="nucleotide sequence ID" value="NZ_RJJC01000001.1"/>
</dbReference>
<evidence type="ECO:0000313" key="4">
    <source>
        <dbReference type="Proteomes" id="UP000270581"/>
    </source>
</evidence>
<dbReference type="EMBL" id="RJJC01000001">
    <property type="protein sequence ID" value="RNJ26318.1"/>
    <property type="molecule type" value="Genomic_DNA"/>
</dbReference>
<proteinExistence type="predicted"/>
<sequence>MARAVRLPAGRVVSSGRPGPSGHGRSGKPEDAYDESALWAADLAAVFDSAGADAPVVVAWSYGGLALLDYLAERGTDRVAGINLVGAVSAIGTESATERLGSEYIALMDGLTDTDAERSIEAIEGLVRVCQAEPPSERELALMAGYNALCPPRVRDALRSRTVDHEALATSVDLPVLVTHGADDRVVDPATGELHAENPRAQHSVYRGVGHSPFLERPERFTRELLAFLDDL</sequence>
<reference evidence="3 4" key="1">
    <citation type="submission" date="2018-11" db="EMBL/GenBank/DDBJ databases">
        <title>Genome sequences of Natronomonas sp. CBA1133.</title>
        <authorList>
            <person name="Roh S.W."/>
            <person name="Cha I.-T."/>
        </authorList>
    </citation>
    <scope>NUCLEOTIDE SEQUENCE [LARGE SCALE GENOMIC DNA]</scope>
    <source>
        <strain evidence="3 4">CBA1133</strain>
    </source>
</reference>
<keyword evidence="4" id="KW-1185">Reference proteome</keyword>
<dbReference type="GO" id="GO:0016020">
    <property type="term" value="C:membrane"/>
    <property type="evidence" value="ECO:0007669"/>
    <property type="project" value="TreeGrafter"/>
</dbReference>
<comment type="caution">
    <text evidence="3">The sequence shown here is derived from an EMBL/GenBank/DDBJ whole genome shotgun (WGS) entry which is preliminary data.</text>
</comment>
<feature type="domain" description="AB hydrolase-1" evidence="2">
    <location>
        <begin position="22"/>
        <end position="222"/>
    </location>
</feature>